<sequence length="539" mass="58488">MKIFACCVLLSIVAASNLTASSLTVPLNDSTLVYPFTNGSLQRQDHWPPLPYAPFIDPDLSIYITQYGDLIPESLEEVALAGLVRVENQITTGGGADDEIVATILNEHGAFVSFQKPISATPPFRRWQATKAIHTVWVLMRFYGAKNLPSVKVLLGKEMLSHFSVHFLIQLDGIPSPPLVLVSNNSEPASTDIIARSNVSLSWPPVPFTFRIEAPLQMIIFKYGLEITASKQDVLDGLDRIETSILQKWRPEEPMPTVVISSDGVAVAFAAVRYPSLPLTHSQATQTLHALSSLINKYGPREIDNAEIYVVGLRAMSFSLKSSLQDSGNETLFLPLGSPSNDSAPTTPALVARSNMTLSNTIMAYEPWPSLPFTFNVEDNLDVTVLEYGADFPGSRRYVLNALATIAEIITKQPGSIIRTQRLSYSPVVIAFQRNSGQGQGVPLLRTQATVVLQAISRLMEEHKPREITSTEIFVGGQKAMGLSVKLYFAPVDTGNTTLEIGSTTMDTANTTIETGNTTLEIGNTASELGSASADTGTS</sequence>
<accession>A0AA39V842</accession>
<comment type="caution">
    <text evidence="2">The sequence shown here is derived from an EMBL/GenBank/DDBJ whole genome shotgun (WGS) entry which is preliminary data.</text>
</comment>
<dbReference type="Proteomes" id="UP001166286">
    <property type="component" value="Unassembled WGS sequence"/>
</dbReference>
<feature type="chain" id="PRO_5041468955" evidence="1">
    <location>
        <begin position="16"/>
        <end position="539"/>
    </location>
</feature>
<protein>
    <submittedName>
        <fullName evidence="2">Uncharacterized protein</fullName>
    </submittedName>
</protein>
<dbReference type="AlphaFoldDB" id="A0AA39V842"/>
<name>A0AA39V842_9LECA</name>
<gene>
    <name evidence="2" type="ORF">JMJ35_006253</name>
</gene>
<reference evidence="2" key="1">
    <citation type="submission" date="2023-03" db="EMBL/GenBank/DDBJ databases">
        <title>Complete genome of Cladonia borealis.</title>
        <authorList>
            <person name="Park H."/>
        </authorList>
    </citation>
    <scope>NUCLEOTIDE SEQUENCE</scope>
    <source>
        <strain evidence="2">ANT050790</strain>
    </source>
</reference>
<evidence type="ECO:0000313" key="2">
    <source>
        <dbReference type="EMBL" id="KAK0511680.1"/>
    </source>
</evidence>
<feature type="signal peptide" evidence="1">
    <location>
        <begin position="1"/>
        <end position="15"/>
    </location>
</feature>
<organism evidence="2 3">
    <name type="scientific">Cladonia borealis</name>
    <dbReference type="NCBI Taxonomy" id="184061"/>
    <lineage>
        <taxon>Eukaryota</taxon>
        <taxon>Fungi</taxon>
        <taxon>Dikarya</taxon>
        <taxon>Ascomycota</taxon>
        <taxon>Pezizomycotina</taxon>
        <taxon>Lecanoromycetes</taxon>
        <taxon>OSLEUM clade</taxon>
        <taxon>Lecanoromycetidae</taxon>
        <taxon>Lecanorales</taxon>
        <taxon>Lecanorineae</taxon>
        <taxon>Cladoniaceae</taxon>
        <taxon>Cladonia</taxon>
    </lineage>
</organism>
<evidence type="ECO:0000256" key="1">
    <source>
        <dbReference type="SAM" id="SignalP"/>
    </source>
</evidence>
<keyword evidence="1" id="KW-0732">Signal</keyword>
<dbReference type="EMBL" id="JAFEKC020000013">
    <property type="protein sequence ID" value="KAK0511680.1"/>
    <property type="molecule type" value="Genomic_DNA"/>
</dbReference>
<proteinExistence type="predicted"/>
<keyword evidence="3" id="KW-1185">Reference proteome</keyword>
<evidence type="ECO:0000313" key="3">
    <source>
        <dbReference type="Proteomes" id="UP001166286"/>
    </source>
</evidence>